<dbReference type="GO" id="GO:0002143">
    <property type="term" value="P:tRNA wobble position uridine thiolation"/>
    <property type="evidence" value="ECO:0007669"/>
    <property type="project" value="TreeGrafter"/>
</dbReference>
<dbReference type="GO" id="GO:0005737">
    <property type="term" value="C:cytoplasm"/>
    <property type="evidence" value="ECO:0007669"/>
    <property type="project" value="UniProtKB-SubCell"/>
</dbReference>
<feature type="region of interest" description="Interaction with tRNA" evidence="9">
    <location>
        <begin position="153"/>
        <end position="155"/>
    </location>
</feature>
<feature type="site" description="Interaction with tRNA" evidence="9">
    <location>
        <position position="130"/>
    </location>
</feature>
<feature type="domain" description="tRNA-specific 2-thiouridylase MnmA-like central" evidence="11">
    <location>
        <begin position="223"/>
        <end position="277"/>
    </location>
</feature>
<dbReference type="InterPro" id="IPR004506">
    <property type="entry name" value="MnmA-like"/>
</dbReference>
<feature type="active site" description="Cysteine persulfide intermediate" evidence="9">
    <location>
        <position position="203"/>
    </location>
</feature>
<dbReference type="Pfam" id="PF03054">
    <property type="entry name" value="tRNA_Me_trans"/>
    <property type="match status" value="1"/>
</dbReference>
<evidence type="ECO:0000256" key="9">
    <source>
        <dbReference type="HAMAP-Rule" id="MF_00144"/>
    </source>
</evidence>
<dbReference type="EC" id="2.8.1.13" evidence="9"/>
<dbReference type="PANTHER" id="PTHR11933:SF5">
    <property type="entry name" value="MITOCHONDRIAL TRNA-SPECIFIC 2-THIOURIDYLASE 1"/>
    <property type="match status" value="1"/>
</dbReference>
<dbReference type="GO" id="GO:0103016">
    <property type="term" value="F:tRNA-uridine 2-sulfurtransferase activity"/>
    <property type="evidence" value="ECO:0007669"/>
    <property type="project" value="UniProtKB-EC"/>
</dbReference>
<sequence>MNTKKRVVVAMSGGVDSSTAAAILVSQGYDVIGVSLHLFDYSPYTSTGFGTCCSIADIEDARRVSEKLNIPFYVINFEKEFKNEVIDYFVSQYLSARTPNPCILCNQKIKFRHLLRKAKEIGAEYLATGHYARIGFDEKTGTYYVKRGIDSAKDQSYFLFNLTQKELPSVLFPVGEYTKKEVRSIAKKFGLKISEKKESQEICFIPDKDYPSFIKKESALQGFDAGNIVNLKGEVLGKHKGMPFFTVGQRRGLGVAAKNPMYVLELKPETNEVVVGSKAELRAESCVVEDIIINGMPEDFKNTRCTVKYRYRTREADAVLTKLCGNKIMCRFLKPQHAITPGQAAVFYDGDRVLGGGWIAKYEKCKV</sequence>
<comment type="catalytic activity">
    <reaction evidence="8 9">
        <text>S-sulfanyl-L-cysteinyl-[protein] + uridine(34) in tRNA + AH2 + ATP = 2-thiouridine(34) in tRNA + L-cysteinyl-[protein] + A + AMP + diphosphate + H(+)</text>
        <dbReference type="Rhea" id="RHEA:47032"/>
        <dbReference type="Rhea" id="RHEA-COMP:10131"/>
        <dbReference type="Rhea" id="RHEA-COMP:11726"/>
        <dbReference type="Rhea" id="RHEA-COMP:11727"/>
        <dbReference type="Rhea" id="RHEA-COMP:11728"/>
        <dbReference type="ChEBI" id="CHEBI:13193"/>
        <dbReference type="ChEBI" id="CHEBI:15378"/>
        <dbReference type="ChEBI" id="CHEBI:17499"/>
        <dbReference type="ChEBI" id="CHEBI:29950"/>
        <dbReference type="ChEBI" id="CHEBI:30616"/>
        <dbReference type="ChEBI" id="CHEBI:33019"/>
        <dbReference type="ChEBI" id="CHEBI:61963"/>
        <dbReference type="ChEBI" id="CHEBI:65315"/>
        <dbReference type="ChEBI" id="CHEBI:87170"/>
        <dbReference type="ChEBI" id="CHEBI:456215"/>
        <dbReference type="EC" id="2.8.1.13"/>
    </reaction>
</comment>
<dbReference type="FunFam" id="3.40.50.620:FF:000115">
    <property type="entry name" value="tRNA-specific 2-thiouridylase MnmA"/>
    <property type="match status" value="1"/>
</dbReference>
<gene>
    <name evidence="9" type="primary">mnmA</name>
    <name evidence="12" type="ORF">A3G31_00570</name>
</gene>
<dbReference type="AlphaFoldDB" id="A0A1F7SI12"/>
<dbReference type="NCBIfam" id="TIGR00420">
    <property type="entry name" value="trmU"/>
    <property type="match status" value="1"/>
</dbReference>
<keyword evidence="4 9" id="KW-0547">Nucleotide-binding</keyword>
<evidence type="ECO:0000256" key="8">
    <source>
        <dbReference type="ARBA" id="ARBA00051542"/>
    </source>
</evidence>
<dbReference type="InterPro" id="IPR014729">
    <property type="entry name" value="Rossmann-like_a/b/a_fold"/>
</dbReference>
<name>A0A1F7SI12_9BACT</name>
<dbReference type="InterPro" id="IPR023382">
    <property type="entry name" value="MnmA-like_central_sf"/>
</dbReference>
<evidence type="ECO:0000256" key="5">
    <source>
        <dbReference type="ARBA" id="ARBA00022840"/>
    </source>
</evidence>
<keyword evidence="6 9" id="KW-0694">RNA-binding</keyword>
<dbReference type="HAMAP" id="MF_00144">
    <property type="entry name" value="tRNA_thiouridyl_MnmA"/>
    <property type="match status" value="1"/>
</dbReference>
<keyword evidence="1 9" id="KW-0820">tRNA-binding</keyword>
<evidence type="ECO:0000256" key="3">
    <source>
        <dbReference type="ARBA" id="ARBA00022694"/>
    </source>
</evidence>
<dbReference type="GO" id="GO:0005524">
    <property type="term" value="F:ATP binding"/>
    <property type="evidence" value="ECO:0007669"/>
    <property type="project" value="UniProtKB-KW"/>
</dbReference>
<evidence type="ECO:0000256" key="1">
    <source>
        <dbReference type="ARBA" id="ARBA00022555"/>
    </source>
</evidence>
<feature type="active site" description="Nucleophile" evidence="9">
    <location>
        <position position="105"/>
    </location>
</feature>
<proteinExistence type="inferred from homology"/>
<accession>A0A1F7SI12</accession>
<feature type="site" description="Interaction with tRNA" evidence="9">
    <location>
        <position position="343"/>
    </location>
</feature>
<comment type="caution">
    <text evidence="9">Lacks conserved residue(s) required for the propagation of feature annotation.</text>
</comment>
<feature type="binding site" evidence="9">
    <location>
        <position position="129"/>
    </location>
    <ligand>
        <name>ATP</name>
        <dbReference type="ChEBI" id="CHEBI:30616"/>
    </ligand>
</feature>
<dbReference type="InterPro" id="IPR046884">
    <property type="entry name" value="MnmA-like_central"/>
</dbReference>
<evidence type="ECO:0000256" key="7">
    <source>
        <dbReference type="ARBA" id="ARBA00023157"/>
    </source>
</evidence>
<dbReference type="Proteomes" id="UP000178082">
    <property type="component" value="Unassembled WGS sequence"/>
</dbReference>
<dbReference type="NCBIfam" id="NF001138">
    <property type="entry name" value="PRK00143.1"/>
    <property type="match status" value="1"/>
</dbReference>
<evidence type="ECO:0000256" key="4">
    <source>
        <dbReference type="ARBA" id="ARBA00022741"/>
    </source>
</evidence>
<dbReference type="FunFam" id="2.30.30.280:FF:000001">
    <property type="entry name" value="tRNA-specific 2-thiouridylase MnmA"/>
    <property type="match status" value="1"/>
</dbReference>
<comment type="caution">
    <text evidence="12">The sequence shown here is derived from an EMBL/GenBank/DDBJ whole genome shotgun (WGS) entry which is preliminary data.</text>
</comment>
<evidence type="ECO:0000259" key="10">
    <source>
        <dbReference type="Pfam" id="PF20258"/>
    </source>
</evidence>
<dbReference type="SUPFAM" id="SSF52402">
    <property type="entry name" value="Adenine nucleotide alpha hydrolases-like"/>
    <property type="match status" value="1"/>
</dbReference>
<dbReference type="Pfam" id="PF20259">
    <property type="entry name" value="tRNA_Me_trans_M"/>
    <property type="match status" value="1"/>
</dbReference>
<feature type="region of interest" description="Interaction with tRNA" evidence="9">
    <location>
        <begin position="310"/>
        <end position="311"/>
    </location>
</feature>
<comment type="function">
    <text evidence="9">Catalyzes the 2-thiolation of uridine at the wobble position (U34) of tRNA, leading to the formation of s(2)U34.</text>
</comment>
<dbReference type="InterPro" id="IPR046885">
    <property type="entry name" value="MnmA-like_C"/>
</dbReference>
<dbReference type="EMBL" id="MGDI01000029">
    <property type="protein sequence ID" value="OGL52874.1"/>
    <property type="molecule type" value="Genomic_DNA"/>
</dbReference>
<keyword evidence="2 9" id="KW-0808">Transferase</keyword>
<dbReference type="Gene3D" id="3.40.50.620">
    <property type="entry name" value="HUPs"/>
    <property type="match status" value="1"/>
</dbReference>
<feature type="domain" description="tRNA-specific 2-thiouridylase MnmA-like C-terminal" evidence="10">
    <location>
        <begin position="288"/>
        <end position="359"/>
    </location>
</feature>
<feature type="binding site" evidence="9">
    <location>
        <position position="36"/>
    </location>
    <ligand>
        <name>ATP</name>
        <dbReference type="ChEBI" id="CHEBI:30616"/>
    </ligand>
</feature>
<dbReference type="PANTHER" id="PTHR11933">
    <property type="entry name" value="TRNA 5-METHYLAMINOMETHYL-2-THIOURIDYLATE -METHYLTRANSFERASE"/>
    <property type="match status" value="1"/>
</dbReference>
<dbReference type="CDD" id="cd01998">
    <property type="entry name" value="MnmA_TRMU-like"/>
    <property type="match status" value="1"/>
</dbReference>
<reference evidence="12 13" key="1">
    <citation type="journal article" date="2016" name="Nat. Commun.">
        <title>Thousands of microbial genomes shed light on interconnected biogeochemical processes in an aquifer system.</title>
        <authorList>
            <person name="Anantharaman K."/>
            <person name="Brown C.T."/>
            <person name="Hug L.A."/>
            <person name="Sharon I."/>
            <person name="Castelle C.J."/>
            <person name="Probst A.J."/>
            <person name="Thomas B.C."/>
            <person name="Singh A."/>
            <person name="Wilkins M.J."/>
            <person name="Karaoz U."/>
            <person name="Brodie E.L."/>
            <person name="Williams K.H."/>
            <person name="Hubbard S.S."/>
            <person name="Banfield J.F."/>
        </authorList>
    </citation>
    <scope>NUCLEOTIDE SEQUENCE [LARGE SCALE GENOMIC DNA]</scope>
</reference>
<evidence type="ECO:0000313" key="12">
    <source>
        <dbReference type="EMBL" id="OGL52874.1"/>
    </source>
</evidence>
<keyword evidence="9" id="KW-0963">Cytoplasm</keyword>
<comment type="similarity">
    <text evidence="9">Belongs to the MnmA/TRMU family.</text>
</comment>
<feature type="binding site" evidence="9">
    <location>
        <begin position="10"/>
        <end position="17"/>
    </location>
    <ligand>
        <name>ATP</name>
        <dbReference type="ChEBI" id="CHEBI:30616"/>
    </ligand>
</feature>
<evidence type="ECO:0000313" key="13">
    <source>
        <dbReference type="Proteomes" id="UP000178082"/>
    </source>
</evidence>
<dbReference type="Gene3D" id="2.30.30.280">
    <property type="entry name" value="Adenine nucleotide alpha hydrolases-like domains"/>
    <property type="match status" value="1"/>
</dbReference>
<keyword evidence="5 9" id="KW-0067">ATP-binding</keyword>
<comment type="subcellular location">
    <subcellularLocation>
        <location evidence="9">Cytoplasm</location>
    </subcellularLocation>
</comment>
<organism evidence="12 13">
    <name type="scientific">Candidatus Schekmanbacteria bacterium RIFCSPLOWO2_12_FULL_38_15</name>
    <dbReference type="NCBI Taxonomy" id="1817883"/>
    <lineage>
        <taxon>Bacteria</taxon>
        <taxon>Candidatus Schekmaniibacteriota</taxon>
    </lineage>
</organism>
<protein>
    <recommendedName>
        <fullName evidence="9">tRNA-specific 2-thiouridylase MnmA</fullName>
        <ecNumber evidence="9">2.8.1.13</ecNumber>
    </recommendedName>
</protein>
<dbReference type="Pfam" id="PF20258">
    <property type="entry name" value="tRNA_Me_trans_C"/>
    <property type="match status" value="1"/>
</dbReference>
<keyword evidence="7" id="KW-1015">Disulfide bond</keyword>
<evidence type="ECO:0000259" key="11">
    <source>
        <dbReference type="Pfam" id="PF20259"/>
    </source>
</evidence>
<keyword evidence="3 9" id="KW-0819">tRNA processing</keyword>
<evidence type="ECO:0000256" key="6">
    <source>
        <dbReference type="ARBA" id="ARBA00022884"/>
    </source>
</evidence>
<dbReference type="GO" id="GO:0000049">
    <property type="term" value="F:tRNA binding"/>
    <property type="evidence" value="ECO:0007669"/>
    <property type="project" value="UniProtKB-KW"/>
</dbReference>
<evidence type="ECO:0000256" key="2">
    <source>
        <dbReference type="ARBA" id="ARBA00022679"/>
    </source>
</evidence>
<dbReference type="Gene3D" id="2.40.30.10">
    <property type="entry name" value="Translation factors"/>
    <property type="match status" value="1"/>
</dbReference>
<dbReference type="STRING" id="1817883.A3G31_00570"/>